<gene>
    <name evidence="1" type="ORF">METZ01_LOCUS302188</name>
</gene>
<protein>
    <submittedName>
        <fullName evidence="1">Uncharacterized protein</fullName>
    </submittedName>
</protein>
<dbReference type="AlphaFoldDB" id="A0A382MK27"/>
<organism evidence="1">
    <name type="scientific">marine metagenome</name>
    <dbReference type="NCBI Taxonomy" id="408172"/>
    <lineage>
        <taxon>unclassified sequences</taxon>
        <taxon>metagenomes</taxon>
        <taxon>ecological metagenomes</taxon>
    </lineage>
</organism>
<accession>A0A382MK27</accession>
<proteinExistence type="predicted"/>
<evidence type="ECO:0000313" key="1">
    <source>
        <dbReference type="EMBL" id="SVC49334.1"/>
    </source>
</evidence>
<dbReference type="EMBL" id="UINC01094248">
    <property type="protein sequence ID" value="SVC49334.1"/>
    <property type="molecule type" value="Genomic_DNA"/>
</dbReference>
<name>A0A382MK27_9ZZZZ</name>
<reference evidence="1" key="1">
    <citation type="submission" date="2018-05" db="EMBL/GenBank/DDBJ databases">
        <authorList>
            <person name="Lanie J.A."/>
            <person name="Ng W.-L."/>
            <person name="Kazmierczak K.M."/>
            <person name="Andrzejewski T.M."/>
            <person name="Davidsen T.M."/>
            <person name="Wayne K.J."/>
            <person name="Tettelin H."/>
            <person name="Glass J.I."/>
            <person name="Rusch D."/>
            <person name="Podicherti R."/>
            <person name="Tsui H.-C.T."/>
            <person name="Winkler M.E."/>
        </authorList>
    </citation>
    <scope>NUCLEOTIDE SEQUENCE</scope>
</reference>
<feature type="non-terminal residue" evidence="1">
    <location>
        <position position="128"/>
    </location>
</feature>
<sequence length="128" mass="14891">MSFLTAQDGNPPKPIIKEFTPAGRIEALMDENYSDEWILVQLNLKNDSLFNLVNDILPAMELYSGPASYHRIMEFRHLEQIQGVLTDEFYFILNENYKLPSSSREFWVDFKQGSETQGTWSDDDAIEY</sequence>